<keyword evidence="15 20" id="KW-0539">Nucleus</keyword>
<keyword evidence="26" id="KW-1185">Reference proteome</keyword>
<evidence type="ECO:0000256" key="7">
    <source>
        <dbReference type="ARBA" id="ARBA00022679"/>
    </source>
</evidence>
<comment type="catalytic activity">
    <reaction evidence="1 20">
        <text>S-ubiquitinyl-[E2 ubiquitin-conjugating enzyme]-L-cysteine + [acceptor protein]-L-lysine = [E2 ubiquitin-conjugating enzyme]-L-cysteine + N(6)-ubiquitinyl-[acceptor protein]-L-lysine.</text>
        <dbReference type="EC" id="2.3.2.27"/>
    </reaction>
</comment>
<evidence type="ECO:0000256" key="12">
    <source>
        <dbReference type="ARBA" id="ARBA00022833"/>
    </source>
</evidence>
<evidence type="ECO:0000256" key="4">
    <source>
        <dbReference type="ARBA" id="ARBA00009506"/>
    </source>
</evidence>
<dbReference type="EMBL" id="KZ559565">
    <property type="protein sequence ID" value="PLN79128.1"/>
    <property type="molecule type" value="Genomic_DNA"/>
</dbReference>
<dbReference type="EC" id="2.3.2.27" evidence="5 20"/>
<dbReference type="GO" id="GO:0006513">
    <property type="term" value="P:protein monoubiquitination"/>
    <property type="evidence" value="ECO:0007669"/>
    <property type="project" value="InterPro"/>
</dbReference>
<name>A0A2J5HPM9_9EURO</name>
<dbReference type="FunFam" id="3.30.40.10:FF:000172">
    <property type="entry name" value="E3 ubiquitin-protein ligase RAD18"/>
    <property type="match status" value="1"/>
</dbReference>
<dbReference type="Proteomes" id="UP000235023">
    <property type="component" value="Unassembled WGS sequence"/>
</dbReference>
<dbReference type="OrthoDB" id="9049620at2759"/>
<evidence type="ECO:0000259" key="24">
    <source>
        <dbReference type="PROSITE" id="PS51908"/>
    </source>
</evidence>
<feature type="compositionally biased region" description="Polar residues" evidence="21">
    <location>
        <begin position="228"/>
        <end position="237"/>
    </location>
</feature>
<evidence type="ECO:0000259" key="22">
    <source>
        <dbReference type="PROSITE" id="PS50089"/>
    </source>
</evidence>
<reference evidence="26" key="1">
    <citation type="submission" date="2017-12" db="EMBL/GenBank/DDBJ databases">
        <authorList>
            <consortium name="DOE Joint Genome Institute"/>
            <person name="Mondo S.J."/>
            <person name="Kjaerbolling I."/>
            <person name="Vesth T.C."/>
            <person name="Frisvad J.C."/>
            <person name="Nybo J.L."/>
            <person name="Theobald S."/>
            <person name="Kuo A."/>
            <person name="Bowyer P."/>
            <person name="Matsuda Y."/>
            <person name="Lyhne E.K."/>
            <person name="Kogle M.E."/>
            <person name="Clum A."/>
            <person name="Lipzen A."/>
            <person name="Salamov A."/>
            <person name="Ngan C.Y."/>
            <person name="Daum C."/>
            <person name="Chiniquy J."/>
            <person name="Barry K."/>
            <person name="LaButti K."/>
            <person name="Haridas S."/>
            <person name="Simmons B.A."/>
            <person name="Magnuson J.K."/>
            <person name="Mortensen U.H."/>
            <person name="Larsen T.O."/>
            <person name="Grigoriev I.V."/>
            <person name="Baker S.E."/>
            <person name="Andersen M.R."/>
            <person name="Nordberg H.P."/>
            <person name="Cantor M.N."/>
            <person name="Hua S.X."/>
        </authorList>
    </citation>
    <scope>NUCLEOTIDE SEQUENCE [LARGE SCALE GENOMIC DNA]</scope>
    <source>
        <strain evidence="26">IBT 19404</strain>
    </source>
</reference>
<dbReference type="PANTHER" id="PTHR14134">
    <property type="entry name" value="E3 UBIQUITIN-PROTEIN LIGASE RAD18"/>
    <property type="match status" value="1"/>
</dbReference>
<comment type="subunit">
    <text evidence="17 20">Interacts with E2 UBC2, forming a complex with ubiquitin ligase activity.</text>
</comment>
<gene>
    <name evidence="25" type="ORF">BDW42DRAFT_134284</name>
</gene>
<evidence type="ECO:0000256" key="14">
    <source>
        <dbReference type="ARBA" id="ARBA00023204"/>
    </source>
</evidence>
<accession>A0A2J5HPM9</accession>
<evidence type="ECO:0000256" key="3">
    <source>
        <dbReference type="ARBA" id="ARBA00004906"/>
    </source>
</evidence>
<dbReference type="GO" id="GO:0006281">
    <property type="term" value="P:DNA repair"/>
    <property type="evidence" value="ECO:0007669"/>
    <property type="project" value="UniProtKB-KW"/>
</dbReference>
<dbReference type="GO" id="GO:0008270">
    <property type="term" value="F:zinc ion binding"/>
    <property type="evidence" value="ECO:0007669"/>
    <property type="project" value="UniProtKB-KW"/>
</dbReference>
<keyword evidence="8 20" id="KW-0479">Metal-binding</keyword>
<feature type="region of interest" description="Disordered" evidence="21">
    <location>
        <begin position="350"/>
        <end position="422"/>
    </location>
</feature>
<dbReference type="InterPro" id="IPR003034">
    <property type="entry name" value="SAP_dom"/>
</dbReference>
<dbReference type="GO" id="GO:0003697">
    <property type="term" value="F:single-stranded DNA binding"/>
    <property type="evidence" value="ECO:0007669"/>
    <property type="project" value="UniProtKB-UniRule"/>
</dbReference>
<evidence type="ECO:0000256" key="20">
    <source>
        <dbReference type="RuleBase" id="RU368093"/>
    </source>
</evidence>
<comment type="similarity">
    <text evidence="4 20">Belongs to the RAD18 family.</text>
</comment>
<dbReference type="PROSITE" id="PS50800">
    <property type="entry name" value="SAP"/>
    <property type="match status" value="1"/>
</dbReference>
<feature type="domain" description="RING-type" evidence="22">
    <location>
        <begin position="29"/>
        <end position="67"/>
    </location>
</feature>
<organism evidence="25 26">
    <name type="scientific">Aspergillus taichungensis</name>
    <dbReference type="NCBI Taxonomy" id="482145"/>
    <lineage>
        <taxon>Eukaryota</taxon>
        <taxon>Fungi</taxon>
        <taxon>Dikarya</taxon>
        <taxon>Ascomycota</taxon>
        <taxon>Pezizomycotina</taxon>
        <taxon>Eurotiomycetes</taxon>
        <taxon>Eurotiomycetidae</taxon>
        <taxon>Eurotiales</taxon>
        <taxon>Aspergillaceae</taxon>
        <taxon>Aspergillus</taxon>
        <taxon>Aspergillus subgen. Circumdati</taxon>
    </lineage>
</organism>
<comment type="subcellular location">
    <subcellularLocation>
        <location evidence="2 20">Nucleus</location>
    </subcellularLocation>
</comment>
<keyword evidence="14 19" id="KW-0234">DNA repair</keyword>
<keyword evidence="10 18" id="KW-0863">Zinc-finger</keyword>
<keyword evidence="12 20" id="KW-0862">Zinc</keyword>
<dbReference type="NCBIfam" id="TIGR00599">
    <property type="entry name" value="rad18"/>
    <property type="match status" value="1"/>
</dbReference>
<dbReference type="AlphaFoldDB" id="A0A2J5HPM9"/>
<protein>
    <recommendedName>
        <fullName evidence="6 20">Postreplication repair E3 ubiquitin-protein ligase RAD18</fullName>
        <ecNumber evidence="5 20">2.3.2.27</ecNumber>
    </recommendedName>
    <alternativeName>
        <fullName evidence="20">RING-type E3 ubiquitin transferase RAD18</fullName>
    </alternativeName>
</protein>
<feature type="region of interest" description="Disordered" evidence="21">
    <location>
        <begin position="216"/>
        <end position="243"/>
    </location>
</feature>
<dbReference type="InterPro" id="IPR006642">
    <property type="entry name" value="Rad18_UBZ4"/>
</dbReference>
<evidence type="ECO:0000256" key="10">
    <source>
        <dbReference type="ARBA" id="ARBA00022771"/>
    </source>
</evidence>
<dbReference type="SMART" id="SM00513">
    <property type="entry name" value="SAP"/>
    <property type="match status" value="1"/>
</dbReference>
<sequence>MESFDLSDSTDWLGTPLSLLTPLESALRCQVCKDFFDNPVITSCSHTFCSLCIRRCLSTEGKCPACRSGDQELKLRRNWAVQELVDAFQAARPSVLGLARKVAAAEGDDGGEGVAGEGPAAKKRKVVDCDEEDRSVADGAAAAAPTSERRQTRSRSRGVITTPSEEVTMAATEVIEDSQDEEFLPDDGMVSCPCCGRRMKNDVVFQHLDICTGNSAPPKPVSFGPLKAQSTQSTTTKPPERLPTINYSLLKDNVLRKKLKDLGIPNWGPRALLQKRHTEYMNLWNANCDSKSPKSKRELLHELAVWERTQGGNATSADSGSAVMRKDFDATAWSTSHDTDFKQLIANARKRSDKMVKSTIPQPAVLSNESKGPTPPEQPVVSPNATGNESGRANAPVDLTVADPISEAQGPSDSQMSNAPLG</sequence>
<dbReference type="SUPFAM" id="SSF57850">
    <property type="entry name" value="RING/U-box"/>
    <property type="match status" value="1"/>
</dbReference>
<feature type="domain" description="UBZ4-type" evidence="24">
    <location>
        <begin position="189"/>
        <end position="216"/>
    </location>
</feature>
<dbReference type="Pfam" id="PF13923">
    <property type="entry name" value="zf-C3HC4_2"/>
    <property type="match status" value="1"/>
</dbReference>
<dbReference type="UniPathway" id="UPA00143"/>
<evidence type="ECO:0000256" key="6">
    <source>
        <dbReference type="ARBA" id="ARBA00015551"/>
    </source>
</evidence>
<feature type="compositionally biased region" description="Polar residues" evidence="21">
    <location>
        <begin position="359"/>
        <end position="371"/>
    </location>
</feature>
<dbReference type="InterPro" id="IPR001841">
    <property type="entry name" value="Znf_RING"/>
</dbReference>
<dbReference type="GO" id="GO:0097505">
    <property type="term" value="C:Rad6-Rad18 complex"/>
    <property type="evidence" value="ECO:0007669"/>
    <property type="project" value="TreeGrafter"/>
</dbReference>
<evidence type="ECO:0000256" key="19">
    <source>
        <dbReference type="PROSITE-ProRule" id="PRU01256"/>
    </source>
</evidence>
<evidence type="ECO:0000256" key="16">
    <source>
        <dbReference type="ARBA" id="ARBA00054102"/>
    </source>
</evidence>
<feature type="region of interest" description="Disordered" evidence="21">
    <location>
        <begin position="107"/>
        <end position="167"/>
    </location>
</feature>
<dbReference type="SMART" id="SM00734">
    <property type="entry name" value="ZnF_Rad18"/>
    <property type="match status" value="1"/>
</dbReference>
<dbReference type="PROSITE" id="PS00518">
    <property type="entry name" value="ZF_RING_1"/>
    <property type="match status" value="1"/>
</dbReference>
<evidence type="ECO:0000256" key="1">
    <source>
        <dbReference type="ARBA" id="ARBA00000900"/>
    </source>
</evidence>
<evidence type="ECO:0000256" key="2">
    <source>
        <dbReference type="ARBA" id="ARBA00004123"/>
    </source>
</evidence>
<feature type="compositionally biased region" description="Polar residues" evidence="21">
    <location>
        <begin position="381"/>
        <end position="391"/>
    </location>
</feature>
<proteinExistence type="inferred from homology"/>
<evidence type="ECO:0000256" key="11">
    <source>
        <dbReference type="ARBA" id="ARBA00022786"/>
    </source>
</evidence>
<keyword evidence="13 20" id="KW-0238">DNA-binding</keyword>
<evidence type="ECO:0000256" key="9">
    <source>
        <dbReference type="ARBA" id="ARBA00022763"/>
    </source>
</evidence>
<evidence type="ECO:0000313" key="25">
    <source>
        <dbReference type="EMBL" id="PLN79128.1"/>
    </source>
</evidence>
<evidence type="ECO:0000256" key="13">
    <source>
        <dbReference type="ARBA" id="ARBA00023125"/>
    </source>
</evidence>
<evidence type="ECO:0000256" key="17">
    <source>
        <dbReference type="ARBA" id="ARBA00066140"/>
    </source>
</evidence>
<evidence type="ECO:0000259" key="23">
    <source>
        <dbReference type="PROSITE" id="PS50800"/>
    </source>
</evidence>
<keyword evidence="11 20" id="KW-0833">Ubl conjugation pathway</keyword>
<evidence type="ECO:0000256" key="8">
    <source>
        <dbReference type="ARBA" id="ARBA00022723"/>
    </source>
</evidence>
<keyword evidence="9 19" id="KW-0227">DNA damage</keyword>
<dbReference type="InterPro" id="IPR004580">
    <property type="entry name" value="Rad18_fungi"/>
</dbReference>
<dbReference type="SMART" id="SM00184">
    <property type="entry name" value="RING"/>
    <property type="match status" value="1"/>
</dbReference>
<evidence type="ECO:0000256" key="18">
    <source>
        <dbReference type="PROSITE-ProRule" id="PRU00175"/>
    </source>
</evidence>
<evidence type="ECO:0000313" key="26">
    <source>
        <dbReference type="Proteomes" id="UP000235023"/>
    </source>
</evidence>
<feature type="compositionally biased region" description="Polar residues" evidence="21">
    <location>
        <begin position="409"/>
        <end position="422"/>
    </location>
</feature>
<dbReference type="InterPro" id="IPR039577">
    <property type="entry name" value="Rad18"/>
</dbReference>
<dbReference type="InterPro" id="IPR017907">
    <property type="entry name" value="Znf_RING_CS"/>
</dbReference>
<dbReference type="PANTHER" id="PTHR14134:SF2">
    <property type="entry name" value="E3 UBIQUITIN-PROTEIN LIGASE RAD18"/>
    <property type="match status" value="1"/>
</dbReference>
<dbReference type="GO" id="GO:0006301">
    <property type="term" value="P:DNA damage tolerance"/>
    <property type="evidence" value="ECO:0007669"/>
    <property type="project" value="InterPro"/>
</dbReference>
<dbReference type="PROSITE" id="PS51908">
    <property type="entry name" value="ZF_UBZ4"/>
    <property type="match status" value="1"/>
</dbReference>
<feature type="domain" description="SAP" evidence="23">
    <location>
        <begin position="247"/>
        <end position="281"/>
    </location>
</feature>
<dbReference type="PROSITE" id="PS50089">
    <property type="entry name" value="ZF_RING_2"/>
    <property type="match status" value="1"/>
</dbReference>
<evidence type="ECO:0000256" key="5">
    <source>
        <dbReference type="ARBA" id="ARBA00012483"/>
    </source>
</evidence>
<keyword evidence="7 20" id="KW-0808">Transferase</keyword>
<comment type="function">
    <text evidence="16 20">E3 RING-finger protein, member of the UBC2/RAD6 epistasis group. Associates to the E2 ubiquitin conjugating enzyme UBC2/RAD6 to form the UBC2-RAD18 ubiquitin ligase complex involved in postreplicative repair (PRR) of damaged DNA.</text>
</comment>
<evidence type="ECO:0000256" key="15">
    <source>
        <dbReference type="ARBA" id="ARBA00023242"/>
    </source>
</evidence>
<dbReference type="InterPro" id="IPR013083">
    <property type="entry name" value="Znf_RING/FYVE/PHD"/>
</dbReference>
<comment type="pathway">
    <text evidence="3 20">Protein modification; protein ubiquitination.</text>
</comment>
<dbReference type="GO" id="GO:0005634">
    <property type="term" value="C:nucleus"/>
    <property type="evidence" value="ECO:0007669"/>
    <property type="project" value="UniProtKB-SubCell"/>
</dbReference>
<dbReference type="Gene3D" id="3.30.40.10">
    <property type="entry name" value="Zinc/RING finger domain, C3HC4 (zinc finger)"/>
    <property type="match status" value="1"/>
</dbReference>
<dbReference type="GO" id="GO:0061630">
    <property type="term" value="F:ubiquitin protein ligase activity"/>
    <property type="evidence" value="ECO:0007669"/>
    <property type="project" value="UniProtKB-UniRule"/>
</dbReference>
<dbReference type="Pfam" id="PF02037">
    <property type="entry name" value="SAP"/>
    <property type="match status" value="1"/>
</dbReference>
<evidence type="ECO:0000256" key="21">
    <source>
        <dbReference type="SAM" id="MobiDB-lite"/>
    </source>
</evidence>